<gene>
    <name evidence="1" type="ORF">POTOM_019463</name>
</gene>
<organism evidence="1 2">
    <name type="scientific">Populus tomentosa</name>
    <name type="common">Chinese white poplar</name>
    <dbReference type="NCBI Taxonomy" id="118781"/>
    <lineage>
        <taxon>Eukaryota</taxon>
        <taxon>Viridiplantae</taxon>
        <taxon>Streptophyta</taxon>
        <taxon>Embryophyta</taxon>
        <taxon>Tracheophyta</taxon>
        <taxon>Spermatophyta</taxon>
        <taxon>Magnoliopsida</taxon>
        <taxon>eudicotyledons</taxon>
        <taxon>Gunneridae</taxon>
        <taxon>Pentapetalae</taxon>
        <taxon>rosids</taxon>
        <taxon>fabids</taxon>
        <taxon>Malpighiales</taxon>
        <taxon>Salicaceae</taxon>
        <taxon>Saliceae</taxon>
        <taxon>Populus</taxon>
    </lineage>
</organism>
<protein>
    <submittedName>
        <fullName evidence="1">Uncharacterized protein</fullName>
    </submittedName>
</protein>
<dbReference type="EMBL" id="JAAWWB010000009">
    <property type="protein sequence ID" value="KAG6775961.1"/>
    <property type="molecule type" value="Genomic_DNA"/>
</dbReference>
<sequence>MFLGWKGLLFIYLTNRQREIEELKDKAAANISSPISLGGSVGKDDIQKLQKLGEQAAMQETRMCFDVHVK</sequence>
<evidence type="ECO:0000313" key="2">
    <source>
        <dbReference type="Proteomes" id="UP000886885"/>
    </source>
</evidence>
<accession>A0A8X7ZVN8</accession>
<dbReference type="Proteomes" id="UP000886885">
    <property type="component" value="Chromosome 5A"/>
</dbReference>
<dbReference type="AlphaFoldDB" id="A0A8X7ZVN8"/>
<evidence type="ECO:0000313" key="1">
    <source>
        <dbReference type="EMBL" id="KAG6775961.1"/>
    </source>
</evidence>
<reference evidence="1" key="1">
    <citation type="journal article" date="2020" name="bioRxiv">
        <title>Hybrid origin of Populus tomentosa Carr. identified through genome sequencing and phylogenomic analysis.</title>
        <authorList>
            <person name="An X."/>
            <person name="Gao K."/>
            <person name="Chen Z."/>
            <person name="Li J."/>
            <person name="Yang X."/>
            <person name="Yang X."/>
            <person name="Zhou J."/>
            <person name="Guo T."/>
            <person name="Zhao T."/>
            <person name="Huang S."/>
            <person name="Miao D."/>
            <person name="Khan W.U."/>
            <person name="Rao P."/>
            <person name="Ye M."/>
            <person name="Lei B."/>
            <person name="Liao W."/>
            <person name="Wang J."/>
            <person name="Ji L."/>
            <person name="Li Y."/>
            <person name="Guo B."/>
            <person name="Mustafa N.S."/>
            <person name="Li S."/>
            <person name="Yun Q."/>
            <person name="Keller S.R."/>
            <person name="Mao J."/>
            <person name="Zhang R."/>
            <person name="Strauss S.H."/>
        </authorList>
    </citation>
    <scope>NUCLEOTIDE SEQUENCE</scope>
    <source>
        <strain evidence="1">GM15</strain>
        <tissue evidence="1">Leaf</tissue>
    </source>
</reference>
<proteinExistence type="predicted"/>
<name>A0A8X7ZVN8_POPTO</name>
<comment type="caution">
    <text evidence="1">The sequence shown here is derived from an EMBL/GenBank/DDBJ whole genome shotgun (WGS) entry which is preliminary data.</text>
</comment>
<keyword evidence="2" id="KW-1185">Reference proteome</keyword>